<evidence type="ECO:0000313" key="3">
    <source>
        <dbReference type="Proteomes" id="UP001224838"/>
    </source>
</evidence>
<accession>A0ABY9FJ55</accession>
<protein>
    <submittedName>
        <fullName evidence="2">NAD(P)H-binding protein</fullName>
    </submittedName>
</protein>
<dbReference type="SUPFAM" id="SSF51735">
    <property type="entry name" value="NAD(P)-binding Rossmann-fold domains"/>
    <property type="match status" value="1"/>
</dbReference>
<keyword evidence="3" id="KW-1185">Reference proteome</keyword>
<dbReference type="InterPro" id="IPR036291">
    <property type="entry name" value="NAD(P)-bd_dom_sf"/>
</dbReference>
<organism evidence="2 3">
    <name type="scientific">Pseudomonas beijingensis</name>
    <dbReference type="NCBI Taxonomy" id="2954101"/>
    <lineage>
        <taxon>Bacteria</taxon>
        <taxon>Pseudomonadati</taxon>
        <taxon>Pseudomonadota</taxon>
        <taxon>Gammaproteobacteria</taxon>
        <taxon>Pseudomonadales</taxon>
        <taxon>Pseudomonadaceae</taxon>
        <taxon>Pseudomonas</taxon>
    </lineage>
</organism>
<dbReference type="PANTHER" id="PTHR43162:SF1">
    <property type="entry name" value="PRESTALK A DIFFERENTIATION PROTEIN A"/>
    <property type="match status" value="1"/>
</dbReference>
<dbReference type="Pfam" id="PF05368">
    <property type="entry name" value="NmrA"/>
    <property type="match status" value="1"/>
</dbReference>
<proteinExistence type="predicted"/>
<name>A0ABY9FJ55_9PSED</name>
<dbReference type="PANTHER" id="PTHR43162">
    <property type="match status" value="1"/>
</dbReference>
<dbReference type="InterPro" id="IPR051604">
    <property type="entry name" value="Ergot_Alk_Oxidoreductase"/>
</dbReference>
<reference evidence="2 3" key="1">
    <citation type="submission" date="2023-02" db="EMBL/GenBank/DDBJ databases">
        <title>Evolution of Hrp T3SS in non-pathogenic Pseudomonas fluorescens.</title>
        <authorList>
            <person name="Liao K."/>
            <person name="Wei H."/>
            <person name="Gu Y."/>
        </authorList>
    </citation>
    <scope>NUCLEOTIDE SEQUENCE [LARGE SCALE GENOMIC DNA]</scope>
    <source>
        <strain evidence="2 3">FP2034</strain>
    </source>
</reference>
<feature type="domain" description="NmrA-like" evidence="1">
    <location>
        <begin position="3"/>
        <end position="236"/>
    </location>
</feature>
<dbReference type="Gene3D" id="3.40.50.720">
    <property type="entry name" value="NAD(P)-binding Rossmann-like Domain"/>
    <property type="match status" value="1"/>
</dbReference>
<evidence type="ECO:0000259" key="1">
    <source>
        <dbReference type="Pfam" id="PF05368"/>
    </source>
</evidence>
<dbReference type="EMBL" id="CP117451">
    <property type="protein sequence ID" value="WLH03411.1"/>
    <property type="molecule type" value="Genomic_DNA"/>
</dbReference>
<dbReference type="RefSeq" id="WP_305470564.1">
    <property type="nucleotide sequence ID" value="NZ_CP117425.1"/>
</dbReference>
<dbReference type="Gene3D" id="3.90.25.10">
    <property type="entry name" value="UDP-galactose 4-epimerase, domain 1"/>
    <property type="match status" value="1"/>
</dbReference>
<dbReference type="InterPro" id="IPR008030">
    <property type="entry name" value="NmrA-like"/>
</dbReference>
<sequence length="283" mass="31217">MYTVMGVTGQVGAEVARNLLAANKRVRVVVRDAEKGKAWAAKGCEVAVADANDVSPLAAAFSDSTGVFILLPPNFDPSEGFPEARYIIENLRAALETAKPEKVVCISTIGAQAHQPNLLNQLQILEQRFDTLDLPITFLRPAWFMENSLWDIEPAKSNGVIPSFLQPLDKPVPMIATADVGKVSAELLQESWHGKRIVELESEQQVTPNDIAATLSELLDKSVKMEAVPSDTWEALFRSQGMKNPHPRIQMLHGFNEGWIRFEGIPRKGRVELKEVLAALLSR</sequence>
<evidence type="ECO:0000313" key="2">
    <source>
        <dbReference type="EMBL" id="WLH03411.1"/>
    </source>
</evidence>
<gene>
    <name evidence="2" type="ORF">PSH92_11235</name>
</gene>
<dbReference type="Proteomes" id="UP001224838">
    <property type="component" value="Chromosome"/>
</dbReference>